<dbReference type="EMBL" id="JAJIRN010000008">
    <property type="protein sequence ID" value="MCV2369994.1"/>
    <property type="molecule type" value="Genomic_DNA"/>
</dbReference>
<dbReference type="PROSITE" id="PS50887">
    <property type="entry name" value="GGDEF"/>
    <property type="match status" value="1"/>
</dbReference>
<dbReference type="CDD" id="cd01949">
    <property type="entry name" value="GGDEF"/>
    <property type="match status" value="1"/>
</dbReference>
<dbReference type="InterPro" id="IPR043128">
    <property type="entry name" value="Rev_trsase/Diguanyl_cyclase"/>
</dbReference>
<dbReference type="PANTHER" id="PTHR33121">
    <property type="entry name" value="CYCLIC DI-GMP PHOSPHODIESTERASE PDEF"/>
    <property type="match status" value="1"/>
</dbReference>
<dbReference type="SMART" id="SM00267">
    <property type="entry name" value="GGDEF"/>
    <property type="match status" value="1"/>
</dbReference>
<dbReference type="PANTHER" id="PTHR33121:SF79">
    <property type="entry name" value="CYCLIC DI-GMP PHOSPHODIESTERASE PDED-RELATED"/>
    <property type="match status" value="1"/>
</dbReference>
<organism evidence="3 4">
    <name type="scientific">Roseateles oligotrophus</name>
    <dbReference type="NCBI Taxonomy" id="1769250"/>
    <lineage>
        <taxon>Bacteria</taxon>
        <taxon>Pseudomonadati</taxon>
        <taxon>Pseudomonadota</taxon>
        <taxon>Betaproteobacteria</taxon>
        <taxon>Burkholderiales</taxon>
        <taxon>Sphaerotilaceae</taxon>
        <taxon>Roseateles</taxon>
    </lineage>
</organism>
<dbReference type="SMART" id="SM00052">
    <property type="entry name" value="EAL"/>
    <property type="match status" value="1"/>
</dbReference>
<dbReference type="InterPro" id="IPR029787">
    <property type="entry name" value="Nucleotide_cyclase"/>
</dbReference>
<dbReference type="PROSITE" id="PS50883">
    <property type="entry name" value="EAL"/>
    <property type="match status" value="1"/>
</dbReference>
<evidence type="ECO:0000313" key="3">
    <source>
        <dbReference type="EMBL" id="MCV2369994.1"/>
    </source>
</evidence>
<proteinExistence type="predicted"/>
<dbReference type="InterPro" id="IPR050706">
    <property type="entry name" value="Cyclic-di-GMP_PDE-like"/>
</dbReference>
<dbReference type="Pfam" id="PF11849">
    <property type="entry name" value="DUF3369"/>
    <property type="match status" value="1"/>
</dbReference>
<dbReference type="SUPFAM" id="SSF141868">
    <property type="entry name" value="EAL domain-like"/>
    <property type="match status" value="1"/>
</dbReference>
<evidence type="ECO:0000259" key="1">
    <source>
        <dbReference type="PROSITE" id="PS50883"/>
    </source>
</evidence>
<dbReference type="Pfam" id="PF00990">
    <property type="entry name" value="GGDEF"/>
    <property type="match status" value="1"/>
</dbReference>
<dbReference type="Pfam" id="PF00563">
    <property type="entry name" value="EAL"/>
    <property type="match status" value="1"/>
</dbReference>
<dbReference type="Gene3D" id="3.20.20.450">
    <property type="entry name" value="EAL domain"/>
    <property type="match status" value="1"/>
</dbReference>
<comment type="caution">
    <text evidence="3">The sequence shown here is derived from an EMBL/GenBank/DDBJ whole genome shotgun (WGS) entry which is preliminary data.</text>
</comment>
<reference evidence="3 4" key="1">
    <citation type="submission" date="2021-11" db="EMBL/GenBank/DDBJ databases">
        <authorList>
            <person name="Liang Q."/>
            <person name="Mou H."/>
            <person name="Liu Z."/>
        </authorList>
    </citation>
    <scope>NUCLEOTIDE SEQUENCE [LARGE SCALE GENOMIC DNA]</scope>
    <source>
        <strain evidence="3 4">CHU3</strain>
    </source>
</reference>
<accession>A0ABT2YIV5</accession>
<keyword evidence="4" id="KW-1185">Reference proteome</keyword>
<dbReference type="RefSeq" id="WP_263572582.1">
    <property type="nucleotide sequence ID" value="NZ_JAJIRN010000008.1"/>
</dbReference>
<dbReference type="Gene3D" id="3.30.70.270">
    <property type="match status" value="1"/>
</dbReference>
<dbReference type="InterPro" id="IPR035919">
    <property type="entry name" value="EAL_sf"/>
</dbReference>
<dbReference type="SUPFAM" id="SSF55073">
    <property type="entry name" value="Nucleotide cyclase"/>
    <property type="match status" value="1"/>
</dbReference>
<feature type="domain" description="GGDEF" evidence="2">
    <location>
        <begin position="371"/>
        <end position="501"/>
    </location>
</feature>
<feature type="domain" description="EAL" evidence="1">
    <location>
        <begin position="510"/>
        <end position="766"/>
    </location>
</feature>
<name>A0ABT2YIV5_9BURK</name>
<protein>
    <submittedName>
        <fullName evidence="3">EAL domain-containing protein</fullName>
    </submittedName>
</protein>
<evidence type="ECO:0000313" key="4">
    <source>
        <dbReference type="Proteomes" id="UP001209701"/>
    </source>
</evidence>
<dbReference type="InterPro" id="IPR000160">
    <property type="entry name" value="GGDEF_dom"/>
</dbReference>
<dbReference type="InterPro" id="IPR001633">
    <property type="entry name" value="EAL_dom"/>
</dbReference>
<dbReference type="NCBIfam" id="TIGR00254">
    <property type="entry name" value="GGDEF"/>
    <property type="match status" value="1"/>
</dbReference>
<evidence type="ECO:0000259" key="2">
    <source>
        <dbReference type="PROSITE" id="PS50887"/>
    </source>
</evidence>
<dbReference type="Proteomes" id="UP001209701">
    <property type="component" value="Unassembled WGS sequence"/>
</dbReference>
<dbReference type="CDD" id="cd01948">
    <property type="entry name" value="EAL"/>
    <property type="match status" value="1"/>
</dbReference>
<dbReference type="InterPro" id="IPR021800">
    <property type="entry name" value="DUF3369"/>
</dbReference>
<sequence length="766" mass="83727">MNTRNFSNFSSLQTLHTAMADEQSAAEVAAQVGEPGLEPAADAYWNILALEPCGADQQALSQALQGRNLLGRPLRLVLTQSAQQLMEALEHAGAFHLIMLPALFDGSHTGPVLVEYVREICQQREVRILLGAPQPYASAKSTPAPDFLSRFDVSGLRCSSSLSPGLLLSDIEIALQAYEQLSTIKECRRGLNRVVHAMADLMDRRGLSNFSAALLTQLAALLRLPADGIVCIQAGAAQSELEATQDVRVIAAAGRLAECIDHPLSNLPDVRIKALIDRALREQQHLFLGEATVLYLRSDKHVIAVYLRSAASLQDLDLQLVEVFCANISSCFDNLELIEELNYLAYHDPLTRLGNRAQLLQAIGKARRSEQAMGLSLLDVRRFADINNAWGHEIGNAILVAIAERLRSSLSLTCSLARLSGDVFGIVGPSAMVHPSKLRVLFDEVLDIEQHPLSVSFACSYDELSRAGSEAIDATEVLSHANVALAAAKAATHRSFISYCPSMDMESRTRLELARRLRVDFKAGKLELWYQPQICLRSGNVQGLEALLRWPDGQGGMVATPDVFVPLAEQSGLIVEIGQWVLERACADWRDLQGSCAHQAAPARIGVNVSLAQFRNADLVAQLSAVIQAQKMPVGALELEITESLAMDEPLMVKRTLTQVRALGVRVAIDDFGTGYSSLSQLSDLPVDCLKVDRCFVARIGQDNGNVFAETIIHLGRRLGLELVAEGVETETQCEVLRSLGCHYAQGWRYAKAQPLAELRRWIANR</sequence>
<gene>
    <name evidence="3" type="ORF">LNV07_18075</name>
</gene>